<proteinExistence type="predicted"/>
<dbReference type="AlphaFoldDB" id="A0A182J4T0"/>
<name>A0A182J4T0_ANOAO</name>
<accession>A0A182J4T0</accession>
<evidence type="ECO:0000313" key="1">
    <source>
        <dbReference type="EnsemblMetazoa" id="AATE011349-PA.1"/>
    </source>
</evidence>
<reference evidence="1" key="1">
    <citation type="submission" date="2022-08" db="UniProtKB">
        <authorList>
            <consortium name="EnsemblMetazoa"/>
        </authorList>
    </citation>
    <scope>IDENTIFICATION</scope>
    <source>
        <strain evidence="1">EBRO</strain>
    </source>
</reference>
<protein>
    <submittedName>
        <fullName evidence="1">Uncharacterized protein</fullName>
    </submittedName>
</protein>
<dbReference type="EnsemblMetazoa" id="AATE011349-RA">
    <property type="protein sequence ID" value="AATE011349-PA.1"/>
    <property type="gene ID" value="AATE011349"/>
</dbReference>
<sequence>MLGLSPLNMLRRLKLNNDLQLLSSARKLQEILYLNFFSPNNEVSIDFRHFTSCCACISPPGLSPFGACPLVVLTVLLVDWIVPVAVVEFRALVKKYRLSNNGKA</sequence>
<dbReference type="VEuPathDB" id="VectorBase:AATE011349"/>
<organism evidence="1">
    <name type="scientific">Anopheles atroparvus</name>
    <name type="common">European mosquito</name>
    <dbReference type="NCBI Taxonomy" id="41427"/>
    <lineage>
        <taxon>Eukaryota</taxon>
        <taxon>Metazoa</taxon>
        <taxon>Ecdysozoa</taxon>
        <taxon>Arthropoda</taxon>
        <taxon>Hexapoda</taxon>
        <taxon>Insecta</taxon>
        <taxon>Pterygota</taxon>
        <taxon>Neoptera</taxon>
        <taxon>Endopterygota</taxon>
        <taxon>Diptera</taxon>
        <taxon>Nematocera</taxon>
        <taxon>Culicoidea</taxon>
        <taxon>Culicidae</taxon>
        <taxon>Anophelinae</taxon>
        <taxon>Anopheles</taxon>
    </lineage>
</organism>